<dbReference type="Proteomes" id="UP000253664">
    <property type="component" value="Unassembled WGS sequence"/>
</dbReference>
<evidence type="ECO:0000313" key="2">
    <source>
        <dbReference type="Proteomes" id="UP000253664"/>
    </source>
</evidence>
<accession>A0A367L0S9</accession>
<name>A0A367L0S9_9HYPO</name>
<protein>
    <submittedName>
        <fullName evidence="1">Uncharacterized protein</fullName>
    </submittedName>
</protein>
<gene>
    <name evidence="1" type="ORF">L249_7794</name>
</gene>
<proteinExistence type="predicted"/>
<reference evidence="1 2" key="1">
    <citation type="journal article" date="2015" name="BMC Genomics">
        <title>Insights from the genome of Ophiocordyceps polyrhachis-furcata to pathogenicity and host specificity in insect fungi.</title>
        <authorList>
            <person name="Wichadakul D."/>
            <person name="Kobmoo N."/>
            <person name="Ingsriswang S."/>
            <person name="Tangphatsornruang S."/>
            <person name="Chantasingh D."/>
            <person name="Luangsa-ard J.J."/>
            <person name="Eurwilaichitr L."/>
        </authorList>
    </citation>
    <scope>NUCLEOTIDE SEQUENCE [LARGE SCALE GENOMIC DNA]</scope>
    <source>
        <strain evidence="1 2">BCC 54312</strain>
    </source>
</reference>
<organism evidence="1 2">
    <name type="scientific">Ophiocordyceps polyrhachis-furcata BCC 54312</name>
    <dbReference type="NCBI Taxonomy" id="1330021"/>
    <lineage>
        <taxon>Eukaryota</taxon>
        <taxon>Fungi</taxon>
        <taxon>Dikarya</taxon>
        <taxon>Ascomycota</taxon>
        <taxon>Pezizomycotina</taxon>
        <taxon>Sordariomycetes</taxon>
        <taxon>Hypocreomycetidae</taxon>
        <taxon>Hypocreales</taxon>
        <taxon>Ophiocordycipitaceae</taxon>
        <taxon>Ophiocordyceps</taxon>
    </lineage>
</organism>
<dbReference type="EMBL" id="LKCN02000022">
    <property type="protein sequence ID" value="RCI08007.1"/>
    <property type="molecule type" value="Genomic_DNA"/>
</dbReference>
<dbReference type="AlphaFoldDB" id="A0A367L0S9"/>
<keyword evidence="2" id="KW-1185">Reference proteome</keyword>
<evidence type="ECO:0000313" key="1">
    <source>
        <dbReference type="EMBL" id="RCI08007.1"/>
    </source>
</evidence>
<sequence>LMTGWDMSLWILTQGSFGEVLLSWRSSYQQHGVVVVEKHACIWISGWKNGFLKGFHVRMLRCMDSCKDDWVHMLSSLVLGTKRVVSRWMMKMRQLACVVRLHVVCEIS</sequence>
<comment type="caution">
    <text evidence="1">The sequence shown here is derived from an EMBL/GenBank/DDBJ whole genome shotgun (WGS) entry which is preliminary data.</text>
</comment>
<feature type="non-terminal residue" evidence="1">
    <location>
        <position position="1"/>
    </location>
</feature>